<protein>
    <submittedName>
        <fullName evidence="1">Uncharacterized protein</fullName>
    </submittedName>
</protein>
<evidence type="ECO:0000313" key="1">
    <source>
        <dbReference type="EMBL" id="RCH93651.1"/>
    </source>
</evidence>
<dbReference type="Proteomes" id="UP000253551">
    <property type="component" value="Unassembled WGS sequence"/>
</dbReference>
<proteinExistence type="predicted"/>
<organism evidence="1 2">
    <name type="scientific">Rhizopus stolonifer</name>
    <name type="common">Rhizopus nigricans</name>
    <dbReference type="NCBI Taxonomy" id="4846"/>
    <lineage>
        <taxon>Eukaryota</taxon>
        <taxon>Fungi</taxon>
        <taxon>Fungi incertae sedis</taxon>
        <taxon>Mucoromycota</taxon>
        <taxon>Mucoromycotina</taxon>
        <taxon>Mucoromycetes</taxon>
        <taxon>Mucorales</taxon>
        <taxon>Mucorineae</taxon>
        <taxon>Rhizopodaceae</taxon>
        <taxon>Rhizopus</taxon>
    </lineage>
</organism>
<dbReference type="EMBL" id="PJQM01002664">
    <property type="protein sequence ID" value="RCH93651.1"/>
    <property type="molecule type" value="Genomic_DNA"/>
</dbReference>
<evidence type="ECO:0000313" key="2">
    <source>
        <dbReference type="Proteomes" id="UP000253551"/>
    </source>
</evidence>
<sequence>MTAQGSKNISNLLDTKRVHLEAIKNIHSTVVILVYYSIASKHNFANVSQKQRFLVLSENLKTFLNATAASNQAYHWMKIKECFIDHCDDTIPREHSQKHEKFSLGRLSLHWFTVSKYATIVPLSSNGTQSTLEQMKTHDEIEGM</sequence>
<comment type="caution">
    <text evidence="1">The sequence shown here is derived from an EMBL/GenBank/DDBJ whole genome shotgun (WGS) entry which is preliminary data.</text>
</comment>
<reference evidence="1 2" key="1">
    <citation type="journal article" date="2018" name="G3 (Bethesda)">
        <title>Phylogenetic and Phylogenomic Definition of Rhizopus Species.</title>
        <authorList>
            <person name="Gryganskyi A.P."/>
            <person name="Golan J."/>
            <person name="Dolatabadi S."/>
            <person name="Mondo S."/>
            <person name="Robb S."/>
            <person name="Idnurm A."/>
            <person name="Muszewska A."/>
            <person name="Steczkiewicz K."/>
            <person name="Masonjones S."/>
            <person name="Liao H.L."/>
            <person name="Gajdeczka M.T."/>
            <person name="Anike F."/>
            <person name="Vuek A."/>
            <person name="Anishchenko I.M."/>
            <person name="Voigt K."/>
            <person name="de Hoog G.S."/>
            <person name="Smith M.E."/>
            <person name="Heitman J."/>
            <person name="Vilgalys R."/>
            <person name="Stajich J.E."/>
        </authorList>
    </citation>
    <scope>NUCLEOTIDE SEQUENCE [LARGE SCALE GENOMIC DNA]</scope>
    <source>
        <strain evidence="1 2">LSU 92-RS-03</strain>
    </source>
</reference>
<gene>
    <name evidence="1" type="ORF">CU098_005243</name>
</gene>
<dbReference type="AlphaFoldDB" id="A0A367JVG2"/>
<keyword evidence="2" id="KW-1185">Reference proteome</keyword>
<name>A0A367JVG2_RHIST</name>
<accession>A0A367JVG2</accession>